<dbReference type="PROSITE" id="PS51146">
    <property type="entry name" value="KAIC"/>
    <property type="match status" value="2"/>
</dbReference>
<reference evidence="8" key="1">
    <citation type="submission" date="2021-08" db="EMBL/GenBank/DDBJ databases">
        <title>Genome of a novel bacterium of the phylum Verrucomicrobia, Oleiharenicola sp. KSB-15.</title>
        <authorList>
            <person name="Chung J.-H."/>
            <person name="Ahn J.-H."/>
            <person name="Yoon Y."/>
            <person name="Kim D.-Y."/>
            <person name="An S.-H."/>
            <person name="Park I."/>
            <person name="Yeon J."/>
        </authorList>
    </citation>
    <scope>NUCLEOTIDE SEQUENCE</scope>
    <source>
        <strain evidence="8">KSB-15</strain>
    </source>
</reference>
<dbReference type="AlphaFoldDB" id="A0A8F9XHN9"/>
<dbReference type="InterPro" id="IPR030665">
    <property type="entry name" value="KaiC"/>
</dbReference>
<proteinExistence type="predicted"/>
<dbReference type="InterPro" id="IPR027417">
    <property type="entry name" value="P-loop_NTPase"/>
</dbReference>
<dbReference type="SUPFAM" id="SSF52540">
    <property type="entry name" value="P-loop containing nucleoside triphosphate hydrolases"/>
    <property type="match status" value="2"/>
</dbReference>
<evidence type="ECO:0000313" key="8">
    <source>
        <dbReference type="EMBL" id="QYM79540.1"/>
    </source>
</evidence>
<evidence type="ECO:0000259" key="7">
    <source>
        <dbReference type="PROSITE" id="PS51146"/>
    </source>
</evidence>
<evidence type="ECO:0000256" key="4">
    <source>
        <dbReference type="ARBA" id="ARBA00022737"/>
    </source>
</evidence>
<evidence type="ECO:0000256" key="3">
    <source>
        <dbReference type="ARBA" id="ARBA00022679"/>
    </source>
</evidence>
<dbReference type="PANTHER" id="PTHR42926:SF1">
    <property type="entry name" value="CIRCADIAN CLOCK OSCILLATOR PROTEIN KAIC 1"/>
    <property type="match status" value="1"/>
</dbReference>
<dbReference type="KEGG" id="ole:K0B96_02675"/>
<protein>
    <recommendedName>
        <fullName evidence="1">non-specific serine/threonine protein kinase</fullName>
        <ecNumber evidence="1">2.7.11.1</ecNumber>
    </recommendedName>
</protein>
<dbReference type="InterPro" id="IPR014774">
    <property type="entry name" value="KaiC-like_dom"/>
</dbReference>
<dbReference type="Proteomes" id="UP000825051">
    <property type="component" value="Chromosome"/>
</dbReference>
<feature type="domain" description="KaiC" evidence="7">
    <location>
        <begin position="249"/>
        <end position="481"/>
    </location>
</feature>
<dbReference type="Pfam" id="PF06745">
    <property type="entry name" value="ATPase"/>
    <property type="match status" value="2"/>
</dbReference>
<dbReference type="PRINTS" id="PR01874">
    <property type="entry name" value="DNAREPAIRADA"/>
</dbReference>
<dbReference type="RefSeq" id="WP_220163547.1">
    <property type="nucleotide sequence ID" value="NZ_CP080507.1"/>
</dbReference>
<keyword evidence="6" id="KW-0378">Hydrolase</keyword>
<keyword evidence="2" id="KW-0597">Phosphoprotein</keyword>
<dbReference type="EMBL" id="CP080507">
    <property type="protein sequence ID" value="QYM79540.1"/>
    <property type="molecule type" value="Genomic_DNA"/>
</dbReference>
<evidence type="ECO:0000256" key="2">
    <source>
        <dbReference type="ARBA" id="ARBA00022553"/>
    </source>
</evidence>
<sequence length="495" mass="53851">MAPSHEDAVSPTGVAGLDEILRGGLVANRLYLLLGAPGVGKTTVALQYLLHGAREGERGLYIALSETRAEIESVARSHGWPLDSISIFELSALEQQLAEEAQNTVFHPADVELNKTTQLLLDRIQEVKPRRVVLDSLSELRLMSDSALRYRRQMLSLKQFFAGEQMTVLLLDDHSADGGDLHVQSIAHGVISLEQIVSDYGSERRRIRVNKMRGVNFAGGYHDAMIVRGGVVVFPRLIASDHGRAYARDEVVSGNAELDSLLGGGLHRGTSALLLGPAGTGKSTVALQFAVAAAERGQRVLMCLFEENLDTMKARAKSAGIQAEALIASGQIKVMQVDPAELTPGEFAHIVVQHAQDPNIGIVVIDSLNGYMQAMPDAKFLNIQLHELLAYLNRHGVLTILTVAQHGLVGQMQTPVDLTYLADTVILLRYFEQGGRIKKAISVIKKRIGAHEDTIREFQISSAGLRLGPPLEEFQGVLTGVPVFKGRAEQMMESK</sequence>
<feature type="domain" description="KaiC" evidence="7">
    <location>
        <begin position="8"/>
        <end position="247"/>
    </location>
</feature>
<dbReference type="EC" id="2.7.11.1" evidence="1"/>
<dbReference type="InterPro" id="IPR003593">
    <property type="entry name" value="AAA+_ATPase"/>
</dbReference>
<dbReference type="CDD" id="cd19488">
    <property type="entry name" value="KaiC-like_N"/>
    <property type="match status" value="1"/>
</dbReference>
<dbReference type="GO" id="GO:0004674">
    <property type="term" value="F:protein serine/threonine kinase activity"/>
    <property type="evidence" value="ECO:0007669"/>
    <property type="project" value="UniProtKB-EC"/>
</dbReference>
<dbReference type="GO" id="GO:0005524">
    <property type="term" value="F:ATP binding"/>
    <property type="evidence" value="ECO:0007669"/>
    <property type="project" value="InterPro"/>
</dbReference>
<keyword evidence="5" id="KW-0418">Kinase</keyword>
<dbReference type="SMART" id="SM00382">
    <property type="entry name" value="AAA"/>
    <property type="match status" value="2"/>
</dbReference>
<gene>
    <name evidence="8" type="ORF">K0B96_02675</name>
</gene>
<organism evidence="8 9">
    <name type="scientific">Horticoccus luteus</name>
    <dbReference type="NCBI Taxonomy" id="2862869"/>
    <lineage>
        <taxon>Bacteria</taxon>
        <taxon>Pseudomonadati</taxon>
        <taxon>Verrucomicrobiota</taxon>
        <taxon>Opitutia</taxon>
        <taxon>Opitutales</taxon>
        <taxon>Opitutaceae</taxon>
        <taxon>Horticoccus</taxon>
    </lineage>
</organism>
<dbReference type="InterPro" id="IPR051347">
    <property type="entry name" value="Circadian_clock_KaiC-rel"/>
</dbReference>
<accession>A0A8F9XHN9</accession>
<dbReference type="InterPro" id="IPR010624">
    <property type="entry name" value="KaiC_dom"/>
</dbReference>
<evidence type="ECO:0000256" key="5">
    <source>
        <dbReference type="ARBA" id="ARBA00022777"/>
    </source>
</evidence>
<evidence type="ECO:0000256" key="1">
    <source>
        <dbReference type="ARBA" id="ARBA00012513"/>
    </source>
</evidence>
<evidence type="ECO:0000313" key="9">
    <source>
        <dbReference type="Proteomes" id="UP000825051"/>
    </source>
</evidence>
<evidence type="ECO:0000256" key="6">
    <source>
        <dbReference type="ARBA" id="ARBA00022801"/>
    </source>
</evidence>
<name>A0A8F9XHN9_9BACT</name>
<dbReference type="PIRSF" id="PIRSF039117">
    <property type="entry name" value="KaiC"/>
    <property type="match status" value="1"/>
</dbReference>
<keyword evidence="3" id="KW-0808">Transferase</keyword>
<keyword evidence="9" id="KW-1185">Reference proteome</keyword>
<dbReference type="PANTHER" id="PTHR42926">
    <property type="match status" value="1"/>
</dbReference>
<keyword evidence="4" id="KW-0677">Repeat</keyword>
<dbReference type="GO" id="GO:0016787">
    <property type="term" value="F:hydrolase activity"/>
    <property type="evidence" value="ECO:0007669"/>
    <property type="project" value="UniProtKB-KW"/>
</dbReference>
<dbReference type="Gene3D" id="3.40.50.300">
    <property type="entry name" value="P-loop containing nucleotide triphosphate hydrolases"/>
    <property type="match status" value="2"/>
</dbReference>